<proteinExistence type="predicted"/>
<keyword evidence="2" id="KW-1185">Reference proteome</keyword>
<reference evidence="1 2" key="1">
    <citation type="journal article" date="2019" name="Emerg. Microbes Infect.">
        <title>Comprehensive subspecies identification of 175 nontuberculous mycobacteria species based on 7547 genomic profiles.</title>
        <authorList>
            <person name="Matsumoto Y."/>
            <person name="Kinjo T."/>
            <person name="Motooka D."/>
            <person name="Nabeya D."/>
            <person name="Jung N."/>
            <person name="Uechi K."/>
            <person name="Horii T."/>
            <person name="Iida T."/>
            <person name="Fujita J."/>
            <person name="Nakamura S."/>
        </authorList>
    </citation>
    <scope>NUCLEOTIDE SEQUENCE [LARGE SCALE GENOMIC DNA]</scope>
    <source>
        <strain evidence="1 2">JCM 6396</strain>
    </source>
</reference>
<accession>A0A7I7JU10</accession>
<dbReference type="PROSITE" id="PS50206">
    <property type="entry name" value="RHODANESE_3"/>
    <property type="match status" value="1"/>
</dbReference>
<dbReference type="Gene3D" id="3.40.250.10">
    <property type="entry name" value="Rhodanese-like domain"/>
    <property type="match status" value="1"/>
</dbReference>
<gene>
    <name evidence="1" type="ORF">MDUV_01650</name>
</gene>
<dbReference type="InterPro" id="IPR001763">
    <property type="entry name" value="Rhodanese-like_dom"/>
</dbReference>
<dbReference type="OrthoDB" id="9802991at2"/>
<dbReference type="AlphaFoldDB" id="A0A7I7JU10"/>
<name>A0A7I7JU10_9MYCO</name>
<evidence type="ECO:0000313" key="1">
    <source>
        <dbReference type="EMBL" id="BBX15305.1"/>
    </source>
</evidence>
<dbReference type="Pfam" id="PF00581">
    <property type="entry name" value="Rhodanese"/>
    <property type="match status" value="1"/>
</dbReference>
<protein>
    <submittedName>
        <fullName evidence="1">Uncharacterized protein</fullName>
    </submittedName>
</protein>
<dbReference type="KEGG" id="mdu:MDUV_01650"/>
<evidence type="ECO:0000313" key="2">
    <source>
        <dbReference type="Proteomes" id="UP000467006"/>
    </source>
</evidence>
<dbReference type="InterPro" id="IPR036873">
    <property type="entry name" value="Rhodanese-like_dom_sf"/>
</dbReference>
<dbReference type="Proteomes" id="UP000467006">
    <property type="component" value="Chromosome"/>
</dbReference>
<dbReference type="RefSeq" id="WP_098003923.1">
    <property type="nucleotide sequence ID" value="NZ_AP022563.1"/>
</dbReference>
<sequence length="157" mass="16872">MPSFPVDLQRRSRTRRQAPASVPRTLGQEADLVAVDTTWGELQPLHCAPGVVTLGELELIEGVRDGALLIDTRNPDSKGGVTIPGAVGIPHGQIKDRRAELDASRLNIGFCNGPQCPQSPDAIRQLLEAGFPASSLAYYRGGLHDWVTLAMPTEPVD</sequence>
<dbReference type="SUPFAM" id="SSF52821">
    <property type="entry name" value="Rhodanese/Cell cycle control phosphatase"/>
    <property type="match status" value="1"/>
</dbReference>
<dbReference type="EMBL" id="AP022563">
    <property type="protein sequence ID" value="BBX15305.1"/>
    <property type="molecule type" value="Genomic_DNA"/>
</dbReference>
<organism evidence="1 2">
    <name type="scientific">Mycolicibacterium duvalii</name>
    <dbReference type="NCBI Taxonomy" id="39688"/>
    <lineage>
        <taxon>Bacteria</taxon>
        <taxon>Bacillati</taxon>
        <taxon>Actinomycetota</taxon>
        <taxon>Actinomycetes</taxon>
        <taxon>Mycobacteriales</taxon>
        <taxon>Mycobacteriaceae</taxon>
        <taxon>Mycolicibacterium</taxon>
    </lineage>
</organism>